<evidence type="ECO:0000256" key="4">
    <source>
        <dbReference type="ARBA" id="ARBA00022729"/>
    </source>
</evidence>
<gene>
    <name evidence="6" type="ORF">PHMEG_0006711</name>
</gene>
<dbReference type="AlphaFoldDB" id="A0A225WPP7"/>
<dbReference type="Pfam" id="PF16810">
    <property type="entry name" value="RXLR"/>
    <property type="match status" value="1"/>
</dbReference>
<feature type="chain" id="PRO_5028522047" description="RxLR effector protein" evidence="5">
    <location>
        <begin position="22"/>
        <end position="134"/>
    </location>
</feature>
<reference evidence="7" key="1">
    <citation type="submission" date="2017-03" db="EMBL/GenBank/DDBJ databases">
        <title>Phytopthora megakarya and P. palmivora, two closely related causual agents of cacao black pod achieved similar genome size and gene model numbers by different mechanisms.</title>
        <authorList>
            <person name="Ali S."/>
            <person name="Shao J."/>
            <person name="Larry D.J."/>
            <person name="Kronmiller B."/>
            <person name="Shen D."/>
            <person name="Strem M.D."/>
            <person name="Melnick R.L."/>
            <person name="Guiltinan M.J."/>
            <person name="Tyler B.M."/>
            <person name="Meinhardt L.W."/>
            <person name="Bailey B.A."/>
        </authorList>
    </citation>
    <scope>NUCLEOTIDE SEQUENCE [LARGE SCALE GENOMIC DNA]</scope>
    <source>
        <strain evidence="7">zdho120</strain>
    </source>
</reference>
<proteinExistence type="inferred from homology"/>
<sequence length="134" mass="15038">MRMHYLFLVAVMVASIDFAFATANFAHTKHSTATRTESTRTVRVLDGALNESNGKRFLRTSKTIDEDDGEEERGIPVITYYTDEITASGVRKFLRNHDVISKGTSNQLKKAGWSNEELASMFSKYIAVVKRPSS</sequence>
<comment type="caution">
    <text evidence="6">The sequence shown here is derived from an EMBL/GenBank/DDBJ whole genome shotgun (WGS) entry which is preliminary data.</text>
</comment>
<dbReference type="EMBL" id="NBNE01000489">
    <property type="protein sequence ID" value="OWZ19099.1"/>
    <property type="molecule type" value="Genomic_DNA"/>
</dbReference>
<dbReference type="OrthoDB" id="144003at2759"/>
<evidence type="ECO:0000256" key="2">
    <source>
        <dbReference type="ARBA" id="ARBA00010400"/>
    </source>
</evidence>
<protein>
    <recommendedName>
        <fullName evidence="5">RxLR effector protein</fullName>
    </recommendedName>
</protein>
<keyword evidence="3 5" id="KW-0964">Secreted</keyword>
<keyword evidence="7" id="KW-1185">Reference proteome</keyword>
<dbReference type="Proteomes" id="UP000198211">
    <property type="component" value="Unassembled WGS sequence"/>
</dbReference>
<accession>A0A225WPP7</accession>
<feature type="signal peptide" evidence="5">
    <location>
        <begin position="1"/>
        <end position="21"/>
    </location>
</feature>
<evidence type="ECO:0000256" key="3">
    <source>
        <dbReference type="ARBA" id="ARBA00022525"/>
    </source>
</evidence>
<comment type="similarity">
    <text evidence="2 5">Belongs to the RxLR effector family.</text>
</comment>
<evidence type="ECO:0000313" key="7">
    <source>
        <dbReference type="Proteomes" id="UP000198211"/>
    </source>
</evidence>
<name>A0A225WPP7_9STRA</name>
<comment type="subcellular location">
    <subcellularLocation>
        <location evidence="1 5">Secreted</location>
    </subcellularLocation>
</comment>
<organism evidence="6 7">
    <name type="scientific">Phytophthora megakarya</name>
    <dbReference type="NCBI Taxonomy" id="4795"/>
    <lineage>
        <taxon>Eukaryota</taxon>
        <taxon>Sar</taxon>
        <taxon>Stramenopiles</taxon>
        <taxon>Oomycota</taxon>
        <taxon>Peronosporomycetes</taxon>
        <taxon>Peronosporales</taxon>
        <taxon>Peronosporaceae</taxon>
        <taxon>Phytophthora</taxon>
    </lineage>
</organism>
<dbReference type="InterPro" id="IPR031825">
    <property type="entry name" value="RXLR"/>
</dbReference>
<comment type="function">
    <text evidence="5">Effector that suppresses plant defense responses during pathogen infection.</text>
</comment>
<evidence type="ECO:0000256" key="1">
    <source>
        <dbReference type="ARBA" id="ARBA00004613"/>
    </source>
</evidence>
<keyword evidence="4 5" id="KW-0732">Signal</keyword>
<evidence type="ECO:0000256" key="5">
    <source>
        <dbReference type="RuleBase" id="RU367124"/>
    </source>
</evidence>
<dbReference type="GO" id="GO:0005576">
    <property type="term" value="C:extracellular region"/>
    <property type="evidence" value="ECO:0007669"/>
    <property type="project" value="UniProtKB-SubCell"/>
</dbReference>
<evidence type="ECO:0000313" key="6">
    <source>
        <dbReference type="EMBL" id="OWZ19099.1"/>
    </source>
</evidence>
<comment type="domain">
    <text evidence="5">The RxLR-dEER motif acts to carry the protein into the host cell cytoplasm through binding to cell surface phosphatidylinositol-3-phosphate.</text>
</comment>